<gene>
    <name evidence="1" type="ORF">UY32_C0022G0002</name>
</gene>
<comment type="caution">
    <text evidence="1">The sequence shown here is derived from an EMBL/GenBank/DDBJ whole genome shotgun (WGS) entry which is preliminary data.</text>
</comment>
<dbReference type="AlphaFoldDB" id="A0A0G1UWM3"/>
<protein>
    <submittedName>
        <fullName evidence="1">Uncharacterized protein</fullName>
    </submittedName>
</protein>
<name>A0A0G1UWM3_9BACT</name>
<evidence type="ECO:0000313" key="2">
    <source>
        <dbReference type="Proteomes" id="UP000034600"/>
    </source>
</evidence>
<accession>A0A0G1UWM3</accession>
<organism evidence="1 2">
    <name type="scientific">Candidatus Jorgensenbacteria bacterium GW2011_GWC1_48_8</name>
    <dbReference type="NCBI Taxonomy" id="1618666"/>
    <lineage>
        <taxon>Bacteria</taxon>
        <taxon>Candidatus Joergenseniibacteriota</taxon>
    </lineage>
</organism>
<dbReference type="Proteomes" id="UP000034600">
    <property type="component" value="Unassembled WGS sequence"/>
</dbReference>
<reference evidence="1 2" key="1">
    <citation type="journal article" date="2015" name="Nature">
        <title>rRNA introns, odd ribosomes, and small enigmatic genomes across a large radiation of phyla.</title>
        <authorList>
            <person name="Brown C.T."/>
            <person name="Hug L.A."/>
            <person name="Thomas B.C."/>
            <person name="Sharon I."/>
            <person name="Castelle C.J."/>
            <person name="Singh A."/>
            <person name="Wilkins M.J."/>
            <person name="Williams K.H."/>
            <person name="Banfield J.F."/>
        </authorList>
    </citation>
    <scope>NUCLEOTIDE SEQUENCE [LARGE SCALE GENOMIC DNA]</scope>
</reference>
<evidence type="ECO:0000313" key="1">
    <source>
        <dbReference type="EMBL" id="KKU98567.1"/>
    </source>
</evidence>
<proteinExistence type="predicted"/>
<dbReference type="EMBL" id="LCPO01000022">
    <property type="protein sequence ID" value="KKU98567.1"/>
    <property type="molecule type" value="Genomic_DNA"/>
</dbReference>
<sequence>MAPDKEKSFQTKLNPELIPTENNFVGGEVFVAPGQQVDTQITEPAITPIDPTVFAQEPDDVAPITNNRQFWDNAEASYQYLEQMADTGEMSPHDLVTNLNMVRGAA</sequence>